<evidence type="ECO:0000313" key="2">
    <source>
        <dbReference type="Proteomes" id="UP000182771"/>
    </source>
</evidence>
<dbReference type="OrthoDB" id="3179827at2"/>
<dbReference type="SUPFAM" id="SSF52058">
    <property type="entry name" value="L domain-like"/>
    <property type="match status" value="1"/>
</dbReference>
<sequence length="188" mass="20763">MKRIFLIGFGFVCLLSCDKSKIGNTIENKDYAKIRDNASSDDNAPELKLSEYLINNGYDKNGDKVLQDRELAQIESLKVVGKSITDLDVLARMTNLKQADFSGNKISVAVISAPLLTELNLSNNRLIKLDISKSPKLVSNINLTGNPKLTCVKTERIQLTTIKNKPKNIKVDTDTQGKAKANFTTTCN</sequence>
<evidence type="ECO:0008006" key="3">
    <source>
        <dbReference type="Google" id="ProtNLM"/>
    </source>
</evidence>
<evidence type="ECO:0000313" key="1">
    <source>
        <dbReference type="EMBL" id="SDW90250.1"/>
    </source>
</evidence>
<reference evidence="1 2" key="1">
    <citation type="submission" date="2016-10" db="EMBL/GenBank/DDBJ databases">
        <authorList>
            <person name="Varghese N."/>
            <person name="Submissions S."/>
        </authorList>
    </citation>
    <scope>NUCLEOTIDE SEQUENCE [LARGE SCALE GENOMIC DNA]</scope>
    <source>
        <strain evidence="1 2">DSM 11449</strain>
    </source>
</reference>
<organism evidence="1 2">
    <name type="scientific">Capnocytophaga granulosa</name>
    <dbReference type="NCBI Taxonomy" id="45242"/>
    <lineage>
        <taxon>Bacteria</taxon>
        <taxon>Pseudomonadati</taxon>
        <taxon>Bacteroidota</taxon>
        <taxon>Flavobacteriia</taxon>
        <taxon>Flavobacteriales</taxon>
        <taxon>Flavobacteriaceae</taxon>
        <taxon>Capnocytophaga</taxon>
    </lineage>
</organism>
<protein>
    <recommendedName>
        <fullName evidence="3">Leucine Rich repeat-containing protein</fullName>
    </recommendedName>
</protein>
<dbReference type="Gene3D" id="3.80.10.10">
    <property type="entry name" value="Ribonuclease Inhibitor"/>
    <property type="match status" value="1"/>
</dbReference>
<comment type="caution">
    <text evidence="1">The sequence shown here is derived from an EMBL/GenBank/DDBJ whole genome shotgun (WGS) entry which is preliminary data.</text>
</comment>
<gene>
    <name evidence="1" type="ORF">SAMN05444420_10561</name>
</gene>
<dbReference type="EMBL" id="FNND01000005">
    <property type="protein sequence ID" value="SDW90250.1"/>
    <property type="molecule type" value="Genomic_DNA"/>
</dbReference>
<proteinExistence type="predicted"/>
<keyword evidence="2" id="KW-1185">Reference proteome</keyword>
<dbReference type="GeneID" id="85016719"/>
<dbReference type="RefSeq" id="WP_016420909.1">
    <property type="nucleotide sequence ID" value="NZ_FNND01000005.1"/>
</dbReference>
<dbReference type="InterPro" id="IPR032675">
    <property type="entry name" value="LRR_dom_sf"/>
</dbReference>
<name>A0A1H2XBN5_9FLAO</name>
<dbReference type="AlphaFoldDB" id="A0A1H2XBN5"/>
<accession>A0A1H2XBN5</accession>
<dbReference type="Proteomes" id="UP000182771">
    <property type="component" value="Unassembled WGS sequence"/>
</dbReference>